<dbReference type="RefSeq" id="WP_276759601.1">
    <property type="nucleotide sequence ID" value="NZ_SSGD01000031.1"/>
</dbReference>
<gene>
    <name evidence="1" type="ORF">E6Q54_06860</name>
</gene>
<sequence length="73" mass="7700">MSDLQQQANRAIHAVAEIWTQHGSNAAQECHAQIAMAFQQVFDTINRHGTAIAGASSHAEISDLGAAAGFRGL</sequence>
<dbReference type="Proteomes" id="UP000321797">
    <property type="component" value="Unassembled WGS sequence"/>
</dbReference>
<evidence type="ECO:0000313" key="2">
    <source>
        <dbReference type="Proteomes" id="UP000321797"/>
    </source>
</evidence>
<comment type="caution">
    <text evidence="1">The sequence shown here is derived from an EMBL/GenBank/DDBJ whole genome shotgun (WGS) entry which is preliminary data.</text>
</comment>
<name>A0A5C7Y7U0_9MYCO</name>
<reference evidence="1 2" key="1">
    <citation type="submission" date="2018-09" db="EMBL/GenBank/DDBJ databases">
        <title>Metagenome Assembled Genomes from an Advanced Water Purification Facility.</title>
        <authorList>
            <person name="Stamps B.W."/>
            <person name="Spear J.R."/>
        </authorList>
    </citation>
    <scope>NUCLEOTIDE SEQUENCE [LARGE SCALE GENOMIC DNA]</scope>
    <source>
        <strain evidence="1">Bin_29_2</strain>
    </source>
</reference>
<protein>
    <submittedName>
        <fullName evidence="1">Uncharacterized protein</fullName>
    </submittedName>
</protein>
<dbReference type="AlphaFoldDB" id="A0A5C7Y7U0"/>
<organism evidence="1 2">
    <name type="scientific">Mycolicibacter arupensis</name>
    <dbReference type="NCBI Taxonomy" id="342002"/>
    <lineage>
        <taxon>Bacteria</taxon>
        <taxon>Bacillati</taxon>
        <taxon>Actinomycetota</taxon>
        <taxon>Actinomycetes</taxon>
        <taxon>Mycobacteriales</taxon>
        <taxon>Mycobacteriaceae</taxon>
        <taxon>Mycolicibacter</taxon>
    </lineage>
</organism>
<proteinExistence type="predicted"/>
<dbReference type="EMBL" id="SSGD01000031">
    <property type="protein sequence ID" value="TXI57989.1"/>
    <property type="molecule type" value="Genomic_DNA"/>
</dbReference>
<evidence type="ECO:0000313" key="1">
    <source>
        <dbReference type="EMBL" id="TXI57989.1"/>
    </source>
</evidence>
<accession>A0A5C7Y7U0</accession>